<organism evidence="2 3">
    <name type="scientific">Variovorax terrae</name>
    <dbReference type="NCBI Taxonomy" id="2923278"/>
    <lineage>
        <taxon>Bacteria</taxon>
        <taxon>Pseudomonadati</taxon>
        <taxon>Pseudomonadota</taxon>
        <taxon>Betaproteobacteria</taxon>
        <taxon>Burkholderiales</taxon>
        <taxon>Comamonadaceae</taxon>
        <taxon>Variovorax</taxon>
    </lineage>
</organism>
<gene>
    <name evidence="2" type="ORF">MMF98_01865</name>
</gene>
<dbReference type="InterPro" id="IPR001437">
    <property type="entry name" value="Tscrpt_elong_fac_GreA/B_C"/>
</dbReference>
<dbReference type="GO" id="GO:0032784">
    <property type="term" value="P:regulation of DNA-templated transcription elongation"/>
    <property type="evidence" value="ECO:0007669"/>
    <property type="project" value="InterPro"/>
</dbReference>
<dbReference type="PANTHER" id="PTHR30437">
    <property type="entry name" value="TRANSCRIPTION ELONGATION FACTOR GREA"/>
    <property type="match status" value="1"/>
</dbReference>
<dbReference type="InterPro" id="IPR023459">
    <property type="entry name" value="Tscrpt_elong_fac_GreA/B_fam"/>
</dbReference>
<protein>
    <submittedName>
        <fullName evidence="2">GreA/GreB family elongation factor</fullName>
    </submittedName>
</protein>
<accession>A0A9X2AN23</accession>
<evidence type="ECO:0000313" key="2">
    <source>
        <dbReference type="EMBL" id="MCJ0761947.1"/>
    </source>
</evidence>
<name>A0A9X2AN23_9BURK</name>
<dbReference type="GO" id="GO:0006354">
    <property type="term" value="P:DNA-templated transcription elongation"/>
    <property type="evidence" value="ECO:0007669"/>
    <property type="project" value="TreeGrafter"/>
</dbReference>
<keyword evidence="2" id="KW-0251">Elongation factor</keyword>
<dbReference type="GO" id="GO:0003746">
    <property type="term" value="F:translation elongation factor activity"/>
    <property type="evidence" value="ECO:0007669"/>
    <property type="project" value="UniProtKB-KW"/>
</dbReference>
<dbReference type="EMBL" id="JALGBI010000001">
    <property type="protein sequence ID" value="MCJ0761947.1"/>
    <property type="molecule type" value="Genomic_DNA"/>
</dbReference>
<dbReference type="Pfam" id="PF01272">
    <property type="entry name" value="GreA_GreB"/>
    <property type="match status" value="1"/>
</dbReference>
<feature type="domain" description="Transcription elongation factor GreA/GreB C-terminal" evidence="1">
    <location>
        <begin position="48"/>
        <end position="122"/>
    </location>
</feature>
<dbReference type="SUPFAM" id="SSF54534">
    <property type="entry name" value="FKBP-like"/>
    <property type="match status" value="1"/>
</dbReference>
<dbReference type="RefSeq" id="WP_243303765.1">
    <property type="nucleotide sequence ID" value="NZ_JALGBI010000001.1"/>
</dbReference>
<dbReference type="Proteomes" id="UP001139447">
    <property type="component" value="Unassembled WGS sequence"/>
</dbReference>
<keyword evidence="2" id="KW-0648">Protein biosynthesis</keyword>
<comment type="caution">
    <text evidence="2">The sequence shown here is derived from an EMBL/GenBank/DDBJ whole genome shotgun (WGS) entry which is preliminary data.</text>
</comment>
<dbReference type="PANTHER" id="PTHR30437:SF5">
    <property type="entry name" value="REGULATOR OF NUCLEOSIDE DIPHOSPHATE KINASE"/>
    <property type="match status" value="1"/>
</dbReference>
<dbReference type="Gene3D" id="3.10.50.30">
    <property type="entry name" value="Transcription elongation factor, GreA/GreB, C-terminal domain"/>
    <property type="match status" value="1"/>
</dbReference>
<dbReference type="InterPro" id="IPR036953">
    <property type="entry name" value="GreA/GreB_C_sf"/>
</dbReference>
<keyword evidence="3" id="KW-1185">Reference proteome</keyword>
<dbReference type="GO" id="GO:0003677">
    <property type="term" value="F:DNA binding"/>
    <property type="evidence" value="ECO:0007669"/>
    <property type="project" value="InterPro"/>
</dbReference>
<evidence type="ECO:0000259" key="1">
    <source>
        <dbReference type="Pfam" id="PF01272"/>
    </source>
</evidence>
<dbReference type="AlphaFoldDB" id="A0A9X2AN23"/>
<reference evidence="2" key="1">
    <citation type="submission" date="2022-03" db="EMBL/GenBank/DDBJ databases">
        <authorList>
            <person name="Woo C.Y."/>
        </authorList>
    </citation>
    <scope>NUCLEOTIDE SEQUENCE</scope>
    <source>
        <strain evidence="2">CYS-02</strain>
    </source>
</reference>
<evidence type="ECO:0000313" key="3">
    <source>
        <dbReference type="Proteomes" id="UP001139447"/>
    </source>
</evidence>
<dbReference type="GO" id="GO:0070063">
    <property type="term" value="F:RNA polymerase binding"/>
    <property type="evidence" value="ECO:0007669"/>
    <property type="project" value="InterPro"/>
</dbReference>
<sequence>MLSSVQEMRTLTELDHTRISKLLPREQAGSAIAAVLDAADLVPAREVPADVVTMYSQVLLADLATGTQRKITLCYPRDAEPATGFVSVLSPVGASLLGLPVGALAGWTTPDGQQASGRVLDILFQPEASGDYTL</sequence>
<proteinExistence type="predicted"/>